<comment type="subcellular location">
    <subcellularLocation>
        <location evidence="1">Membrane</location>
        <topology evidence="1">Multi-pass membrane protein</topology>
    </subcellularLocation>
</comment>
<sequence>MAAEGDSCFRGLLYYLKLYRMADFLTALLFGGTGFLVAHFLKPFCRSFSVNDPSINNTFVHNSTFPTWSLFPVCFIPVFFFVAIELMRMKFSSKGEWYLDVKDSALQVESAHLENALDPGTVYRREGGQCGKAGGDDTRFMLGEECGVVARRSFVVKQVIVHWILVVFFSVMFQLGIVDLVKVYAGVLRPDFLGRLRSAKEDPNSEKVIQCNVEKEGRLSFPSGHSSCAFAALTPLAIYLLGVQKVFNGGPLWKVVVGLWPIFFALVIAVSRTRDNRHHTSDIIAGSIIGMLTSFLSVSVLFRFSERGAYLVPRRVVFLLPRAGRSAGGDAP</sequence>
<dbReference type="GO" id="GO:0016020">
    <property type="term" value="C:membrane"/>
    <property type="evidence" value="ECO:0007669"/>
    <property type="project" value="UniProtKB-SubCell"/>
</dbReference>
<dbReference type="Pfam" id="PF01569">
    <property type="entry name" value="PAP2"/>
    <property type="match status" value="1"/>
</dbReference>
<dbReference type="Gene3D" id="1.20.144.10">
    <property type="entry name" value="Phosphatidic acid phosphatase type 2/haloperoxidase"/>
    <property type="match status" value="1"/>
</dbReference>
<dbReference type="EMBL" id="HE575323">
    <property type="protein sequence ID" value="CCC94395.1"/>
    <property type="molecule type" value="Genomic_DNA"/>
</dbReference>
<evidence type="ECO:0000256" key="2">
    <source>
        <dbReference type="ARBA" id="ARBA00008816"/>
    </source>
</evidence>
<dbReference type="InterPro" id="IPR000326">
    <property type="entry name" value="PAP2/HPO"/>
</dbReference>
<proteinExistence type="inferred from homology"/>
<evidence type="ECO:0000256" key="4">
    <source>
        <dbReference type="ARBA" id="ARBA00022989"/>
    </source>
</evidence>
<evidence type="ECO:0000313" key="8">
    <source>
        <dbReference type="EMBL" id="CCC94395.1"/>
    </source>
</evidence>
<dbReference type="AlphaFoldDB" id="G0UYC8"/>
<feature type="transmembrane region" description="Helical" evidence="6">
    <location>
        <begin position="252"/>
        <end position="271"/>
    </location>
</feature>
<feature type="transmembrane region" description="Helical" evidence="6">
    <location>
        <begin position="65"/>
        <end position="84"/>
    </location>
</feature>
<evidence type="ECO:0000259" key="7">
    <source>
        <dbReference type="SMART" id="SM00014"/>
    </source>
</evidence>
<keyword evidence="4 6" id="KW-1133">Transmembrane helix</keyword>
<dbReference type="SMART" id="SM00014">
    <property type="entry name" value="acidPPc"/>
    <property type="match status" value="1"/>
</dbReference>
<dbReference type="SUPFAM" id="SSF48317">
    <property type="entry name" value="Acid phosphatase/Vanadium-dependent haloperoxidase"/>
    <property type="match status" value="1"/>
</dbReference>
<feature type="transmembrane region" description="Helical" evidence="6">
    <location>
        <begin position="283"/>
        <end position="304"/>
    </location>
</feature>
<evidence type="ECO:0000256" key="1">
    <source>
        <dbReference type="ARBA" id="ARBA00004141"/>
    </source>
</evidence>
<evidence type="ECO:0000256" key="6">
    <source>
        <dbReference type="SAM" id="Phobius"/>
    </source>
</evidence>
<gene>
    <name evidence="8" type="ORF">TCIL3000_10_11760</name>
</gene>
<dbReference type="InterPro" id="IPR043216">
    <property type="entry name" value="PAP-like"/>
</dbReference>
<comment type="similarity">
    <text evidence="2">Belongs to the PA-phosphatase related phosphoesterase family.</text>
</comment>
<reference evidence="8" key="1">
    <citation type="journal article" date="2012" name="Proc. Natl. Acad. Sci. U.S.A.">
        <title>Antigenic diversity is generated by distinct evolutionary mechanisms in African trypanosome species.</title>
        <authorList>
            <person name="Jackson A.P."/>
            <person name="Berry A."/>
            <person name="Aslett M."/>
            <person name="Allison H.C."/>
            <person name="Burton P."/>
            <person name="Vavrova-Anderson J."/>
            <person name="Brown R."/>
            <person name="Browne H."/>
            <person name="Corton N."/>
            <person name="Hauser H."/>
            <person name="Gamble J."/>
            <person name="Gilderthorp R."/>
            <person name="Marcello L."/>
            <person name="McQuillan J."/>
            <person name="Otto T.D."/>
            <person name="Quail M.A."/>
            <person name="Sanders M.J."/>
            <person name="van Tonder A."/>
            <person name="Ginger M.L."/>
            <person name="Field M.C."/>
            <person name="Barry J.D."/>
            <person name="Hertz-Fowler C."/>
            <person name="Berriman M."/>
        </authorList>
    </citation>
    <scope>NUCLEOTIDE SEQUENCE</scope>
    <source>
        <strain evidence="8">IL3000</strain>
    </source>
</reference>
<dbReference type="VEuPathDB" id="TriTrypDB:TcIL3000_10_11760"/>
<dbReference type="GO" id="GO:0006644">
    <property type="term" value="P:phospholipid metabolic process"/>
    <property type="evidence" value="ECO:0007669"/>
    <property type="project" value="InterPro"/>
</dbReference>
<dbReference type="PANTHER" id="PTHR10165:SF35">
    <property type="entry name" value="RE23632P"/>
    <property type="match status" value="1"/>
</dbReference>
<evidence type="ECO:0000256" key="5">
    <source>
        <dbReference type="ARBA" id="ARBA00023136"/>
    </source>
</evidence>
<feature type="domain" description="Phosphatidic acid phosphatase type 2/haloperoxidase" evidence="7">
    <location>
        <begin position="163"/>
        <end position="298"/>
    </location>
</feature>
<protein>
    <submittedName>
        <fullName evidence="8">Uncharacterized protein TCIL3000_10_11760</fullName>
    </submittedName>
</protein>
<evidence type="ECO:0000256" key="3">
    <source>
        <dbReference type="ARBA" id="ARBA00022692"/>
    </source>
</evidence>
<name>G0UYC8_TRYCI</name>
<keyword evidence="3 6" id="KW-0812">Transmembrane</keyword>
<keyword evidence="5 6" id="KW-0472">Membrane</keyword>
<feature type="transmembrane region" description="Helical" evidence="6">
    <location>
        <begin position="160"/>
        <end position="185"/>
    </location>
</feature>
<dbReference type="PANTHER" id="PTHR10165">
    <property type="entry name" value="LIPID PHOSPHATE PHOSPHATASE"/>
    <property type="match status" value="1"/>
</dbReference>
<dbReference type="CDD" id="cd03390">
    <property type="entry name" value="PAP2_containing_1_like"/>
    <property type="match status" value="1"/>
</dbReference>
<dbReference type="InterPro" id="IPR036938">
    <property type="entry name" value="PAP2/HPO_sf"/>
</dbReference>
<feature type="transmembrane region" description="Helical" evidence="6">
    <location>
        <begin position="21"/>
        <end position="41"/>
    </location>
</feature>
<dbReference type="GO" id="GO:0008195">
    <property type="term" value="F:phosphatidate phosphatase activity"/>
    <property type="evidence" value="ECO:0007669"/>
    <property type="project" value="TreeGrafter"/>
</dbReference>
<dbReference type="GO" id="GO:0046839">
    <property type="term" value="P:phospholipid dephosphorylation"/>
    <property type="evidence" value="ECO:0007669"/>
    <property type="project" value="TreeGrafter"/>
</dbReference>
<accession>G0UYC8</accession>
<feature type="transmembrane region" description="Helical" evidence="6">
    <location>
        <begin position="224"/>
        <end position="243"/>
    </location>
</feature>
<organism evidence="8">
    <name type="scientific">Trypanosoma congolense (strain IL3000)</name>
    <dbReference type="NCBI Taxonomy" id="1068625"/>
    <lineage>
        <taxon>Eukaryota</taxon>
        <taxon>Discoba</taxon>
        <taxon>Euglenozoa</taxon>
        <taxon>Kinetoplastea</taxon>
        <taxon>Metakinetoplastina</taxon>
        <taxon>Trypanosomatida</taxon>
        <taxon>Trypanosomatidae</taxon>
        <taxon>Trypanosoma</taxon>
        <taxon>Nannomonas</taxon>
    </lineage>
</organism>